<feature type="domain" description="Thioester reductase (TE)" evidence="1">
    <location>
        <begin position="5"/>
        <end position="257"/>
    </location>
</feature>
<dbReference type="Pfam" id="PF07993">
    <property type="entry name" value="NAD_binding_4"/>
    <property type="match status" value="1"/>
</dbReference>
<dbReference type="InterPro" id="IPR036291">
    <property type="entry name" value="NAD(P)-bd_dom_sf"/>
</dbReference>
<dbReference type="Proteomes" id="UP000470771">
    <property type="component" value="Unassembled WGS sequence"/>
</dbReference>
<evidence type="ECO:0000313" key="2">
    <source>
        <dbReference type="EMBL" id="NBG65510.1"/>
    </source>
</evidence>
<reference evidence="2 3" key="1">
    <citation type="submission" date="2019-12" db="EMBL/GenBank/DDBJ databases">
        <authorList>
            <person name="Zhao J."/>
        </authorList>
    </citation>
    <scope>NUCLEOTIDE SEQUENCE [LARGE SCALE GENOMIC DNA]</scope>
    <source>
        <strain evidence="2 3">S-15</strain>
    </source>
</reference>
<dbReference type="PANTHER" id="PTHR43000">
    <property type="entry name" value="DTDP-D-GLUCOSE 4,6-DEHYDRATASE-RELATED"/>
    <property type="match status" value="1"/>
</dbReference>
<name>A0A6N9NJY9_9FLAO</name>
<dbReference type="AlphaFoldDB" id="A0A6N9NJY9"/>
<organism evidence="2 3">
    <name type="scientific">Acidiluteibacter ferrifornacis</name>
    <dbReference type="NCBI Taxonomy" id="2692424"/>
    <lineage>
        <taxon>Bacteria</taxon>
        <taxon>Pseudomonadati</taxon>
        <taxon>Bacteroidota</taxon>
        <taxon>Flavobacteriia</taxon>
        <taxon>Flavobacteriales</taxon>
        <taxon>Cryomorphaceae</taxon>
        <taxon>Acidiluteibacter</taxon>
    </lineage>
</organism>
<sequence length="371" mass="43048">MNCLLTGATGIVGSHILFEWIRKAIVDQSVNHLYVIIRDGKVNAEQRLLEILKAPSRPAFLNDYSIEACLEKVTVIAHDLSTIDNQVLNRYDFDSVIHCAGSTSLLHTTESKEKVHTQNLLVTKRLLEELPSKVNRFLYISTAYSYGIQNKKVNDSIGQYEVKNFRNPYEQSKYECELFVKETCTAKKINAQILRPSIICGRLLDMPFFETPKFDVFYSWAIFLDKYASKSLENFRIWIDKKSGLNIVPVDFVSKAVLYAYLNPEIKELNIVNPKQILHKDYVGDVLESFNINTYEYIEEMPENLNIFEQLYYKSIGGLFEKYISIPDLQFQPDQILKLIEQLKLDITLGVHENFMNLINFSVEKKFRKSY</sequence>
<comment type="caution">
    <text evidence="2">The sequence shown here is derived from an EMBL/GenBank/DDBJ whole genome shotgun (WGS) entry which is preliminary data.</text>
</comment>
<protein>
    <submittedName>
        <fullName evidence="2">NAD-dependent epimerase/dehydratase family protein</fullName>
    </submittedName>
</protein>
<dbReference type="InterPro" id="IPR013120">
    <property type="entry name" value="FAR_NAD-bd"/>
</dbReference>
<keyword evidence="3" id="KW-1185">Reference proteome</keyword>
<evidence type="ECO:0000313" key="3">
    <source>
        <dbReference type="Proteomes" id="UP000470771"/>
    </source>
</evidence>
<gene>
    <name evidence="2" type="ORF">GQN54_05245</name>
</gene>
<dbReference type="SUPFAM" id="SSF51735">
    <property type="entry name" value="NAD(P)-binding Rossmann-fold domains"/>
    <property type="match status" value="1"/>
</dbReference>
<dbReference type="RefSeq" id="WP_160632463.1">
    <property type="nucleotide sequence ID" value="NZ_WWNE01000005.1"/>
</dbReference>
<proteinExistence type="predicted"/>
<dbReference type="EMBL" id="WWNE01000005">
    <property type="protein sequence ID" value="NBG65510.1"/>
    <property type="molecule type" value="Genomic_DNA"/>
</dbReference>
<accession>A0A6N9NJY9</accession>
<dbReference type="Gene3D" id="3.40.50.720">
    <property type="entry name" value="NAD(P)-binding Rossmann-like Domain"/>
    <property type="match status" value="1"/>
</dbReference>
<evidence type="ECO:0000259" key="1">
    <source>
        <dbReference type="Pfam" id="PF07993"/>
    </source>
</evidence>